<dbReference type="Proteomes" id="UP000294489">
    <property type="component" value="Unassembled WGS sequence"/>
</dbReference>
<dbReference type="Gene3D" id="1.10.340.30">
    <property type="entry name" value="Hypothetical protein, domain 2"/>
    <property type="match status" value="1"/>
</dbReference>
<name>A0A4R8FYD7_9GAMM</name>
<sequence length="216" mass="23896">MKLSQAEHTVELLLDKHGRTFAAELGIDLKKGMPSPLFQLLCLALLSSARLSAGNAMQACKALGKAGWKTSRKMAATRWEQRVEILNKNGYARYDEKTASQLGDMVQLLETRYAGDLRKLRTEAEGDIDKARRLLKEFKGIGDVGAQIFLREVQVSWEEFRPFADDVALKAARKLGLGQDAASLAKHVTAEQFPVLVAALVRSHLAKDHKQILAQA</sequence>
<dbReference type="EMBL" id="SOEC01000002">
    <property type="protein sequence ID" value="TDX32057.1"/>
    <property type="molecule type" value="Genomic_DNA"/>
</dbReference>
<protein>
    <recommendedName>
        <fullName evidence="3">Endonuclease III</fullName>
    </recommendedName>
</protein>
<gene>
    <name evidence="1" type="ORF">DFO67_1025</name>
</gene>
<dbReference type="SUPFAM" id="SSF48150">
    <property type="entry name" value="DNA-glycosylase"/>
    <property type="match status" value="1"/>
</dbReference>
<comment type="caution">
    <text evidence="1">The sequence shown here is derived from an EMBL/GenBank/DDBJ whole genome shotgun (WGS) entry which is preliminary data.</text>
</comment>
<dbReference type="InterPro" id="IPR011257">
    <property type="entry name" value="DNA_glycosylase"/>
</dbReference>
<dbReference type="GO" id="GO:0006281">
    <property type="term" value="P:DNA repair"/>
    <property type="evidence" value="ECO:0007669"/>
    <property type="project" value="InterPro"/>
</dbReference>
<evidence type="ECO:0008006" key="3">
    <source>
        <dbReference type="Google" id="ProtNLM"/>
    </source>
</evidence>
<proteinExistence type="predicted"/>
<organism evidence="1 2">
    <name type="scientific">Modicisalibacter xianhensis</name>
    <dbReference type="NCBI Taxonomy" id="442341"/>
    <lineage>
        <taxon>Bacteria</taxon>
        <taxon>Pseudomonadati</taxon>
        <taxon>Pseudomonadota</taxon>
        <taxon>Gammaproteobacteria</taxon>
        <taxon>Oceanospirillales</taxon>
        <taxon>Halomonadaceae</taxon>
        <taxon>Modicisalibacter</taxon>
    </lineage>
</organism>
<accession>A0A4R8FYD7</accession>
<evidence type="ECO:0000313" key="1">
    <source>
        <dbReference type="EMBL" id="TDX32057.1"/>
    </source>
</evidence>
<dbReference type="AlphaFoldDB" id="A0A4R8FYD7"/>
<evidence type="ECO:0000313" key="2">
    <source>
        <dbReference type="Proteomes" id="UP000294489"/>
    </source>
</evidence>
<dbReference type="OrthoDB" id="3078554at2"/>
<dbReference type="GO" id="GO:0003824">
    <property type="term" value="F:catalytic activity"/>
    <property type="evidence" value="ECO:0007669"/>
    <property type="project" value="InterPro"/>
</dbReference>
<reference evidence="1 2" key="1">
    <citation type="submission" date="2019-03" db="EMBL/GenBank/DDBJ databases">
        <title>Freshwater and sediment microbial communities from various areas in North America, analyzing microbe dynamics in response to fracking.</title>
        <authorList>
            <person name="Lamendella R."/>
        </authorList>
    </citation>
    <scope>NUCLEOTIDE SEQUENCE [LARGE SCALE GENOMIC DNA]</scope>
    <source>
        <strain evidence="1 2">6_TX</strain>
    </source>
</reference>